<dbReference type="SUPFAM" id="SSF55073">
    <property type="entry name" value="Nucleotide cyclase"/>
    <property type="match status" value="1"/>
</dbReference>
<keyword evidence="2" id="KW-0548">Nucleotidyltransferase</keyword>
<dbReference type="PANTHER" id="PTHR45138:SF9">
    <property type="entry name" value="DIGUANYLATE CYCLASE DGCM-RELATED"/>
    <property type="match status" value="1"/>
</dbReference>
<dbReference type="EMBL" id="JAQIFT010000061">
    <property type="protein sequence ID" value="MDA3733163.1"/>
    <property type="molecule type" value="Genomic_DNA"/>
</dbReference>
<name>A0AA42DQ45_9FIRM</name>
<dbReference type="SMART" id="SM00028">
    <property type="entry name" value="TPR"/>
    <property type="match status" value="5"/>
</dbReference>
<dbReference type="SUPFAM" id="SSF55781">
    <property type="entry name" value="GAF domain-like"/>
    <property type="match status" value="1"/>
</dbReference>
<dbReference type="EC" id="2.7.7.65" evidence="2"/>
<dbReference type="InterPro" id="IPR019734">
    <property type="entry name" value="TPR_rpt"/>
</dbReference>
<dbReference type="PROSITE" id="PS50887">
    <property type="entry name" value="GGDEF"/>
    <property type="match status" value="1"/>
</dbReference>
<evidence type="ECO:0000259" key="1">
    <source>
        <dbReference type="PROSITE" id="PS50887"/>
    </source>
</evidence>
<dbReference type="InterPro" id="IPR029787">
    <property type="entry name" value="Nucleotide_cyclase"/>
</dbReference>
<dbReference type="PANTHER" id="PTHR45138">
    <property type="entry name" value="REGULATORY COMPONENTS OF SENSORY TRANSDUCTION SYSTEM"/>
    <property type="match status" value="1"/>
</dbReference>
<protein>
    <submittedName>
        <fullName evidence="2">Diguanylate cyclase</fullName>
        <ecNumber evidence="2">2.7.7.65</ecNumber>
    </submittedName>
</protein>
<dbReference type="Pfam" id="PF13185">
    <property type="entry name" value="GAF_2"/>
    <property type="match status" value="1"/>
</dbReference>
<dbReference type="RefSeq" id="WP_271013051.1">
    <property type="nucleotide sequence ID" value="NZ_JAQIFT010000061.1"/>
</dbReference>
<dbReference type="InterPro" id="IPR029016">
    <property type="entry name" value="GAF-like_dom_sf"/>
</dbReference>
<dbReference type="SUPFAM" id="SSF48452">
    <property type="entry name" value="TPR-like"/>
    <property type="match status" value="2"/>
</dbReference>
<dbReference type="GO" id="GO:0052621">
    <property type="term" value="F:diguanylate cyclase activity"/>
    <property type="evidence" value="ECO:0007669"/>
    <property type="project" value="UniProtKB-EC"/>
</dbReference>
<dbReference type="InterPro" id="IPR011990">
    <property type="entry name" value="TPR-like_helical_dom_sf"/>
</dbReference>
<dbReference type="SMART" id="SM00267">
    <property type="entry name" value="GGDEF"/>
    <property type="match status" value="1"/>
</dbReference>
<evidence type="ECO:0000313" key="3">
    <source>
        <dbReference type="Proteomes" id="UP001169242"/>
    </source>
</evidence>
<evidence type="ECO:0000313" key="2">
    <source>
        <dbReference type="EMBL" id="MDA3733163.1"/>
    </source>
</evidence>
<accession>A0AA42DQ45</accession>
<dbReference type="InterPro" id="IPR000160">
    <property type="entry name" value="GGDEF_dom"/>
</dbReference>
<comment type="caution">
    <text evidence="2">The sequence shown here is derived from an EMBL/GenBank/DDBJ whole genome shotgun (WGS) entry which is preliminary data.</text>
</comment>
<dbReference type="NCBIfam" id="TIGR00254">
    <property type="entry name" value="GGDEF"/>
    <property type="match status" value="1"/>
</dbReference>
<dbReference type="FunFam" id="3.30.70.270:FF:000001">
    <property type="entry name" value="Diguanylate cyclase domain protein"/>
    <property type="match status" value="1"/>
</dbReference>
<keyword evidence="3" id="KW-1185">Reference proteome</keyword>
<dbReference type="InterPro" id="IPR050469">
    <property type="entry name" value="Diguanylate_Cyclase"/>
</dbReference>
<proteinExistence type="predicted"/>
<reference evidence="2" key="1">
    <citation type="journal article" date="2023" name="Int. J. Syst. Evol. Microbiol.">
        <title>&lt;i&gt;Holtiella tumoricola&lt;/i&gt; gen. nov. sp. nov., isolated from a human clinical sample.</title>
        <authorList>
            <person name="Allen-Vercoe E."/>
            <person name="Daigneault M.C."/>
            <person name="Vancuren S.J."/>
            <person name="Cochrane K."/>
            <person name="O'Neal L.L."/>
            <person name="Sankaranarayanan K."/>
            <person name="Lawson P.A."/>
        </authorList>
    </citation>
    <scope>NUCLEOTIDE SEQUENCE</scope>
    <source>
        <strain evidence="2">CC70A</strain>
    </source>
</reference>
<keyword evidence="2" id="KW-0808">Transferase</keyword>
<dbReference type="Pfam" id="PF00990">
    <property type="entry name" value="GGDEF"/>
    <property type="match status" value="1"/>
</dbReference>
<dbReference type="Gene3D" id="3.30.450.40">
    <property type="match status" value="1"/>
</dbReference>
<dbReference type="SMART" id="SM00065">
    <property type="entry name" value="GAF"/>
    <property type="match status" value="1"/>
</dbReference>
<dbReference type="InterPro" id="IPR003018">
    <property type="entry name" value="GAF"/>
</dbReference>
<organism evidence="2 3">
    <name type="scientific">Holtiella tumoricola</name>
    <dbReference type="NCBI Taxonomy" id="3018743"/>
    <lineage>
        <taxon>Bacteria</taxon>
        <taxon>Bacillati</taxon>
        <taxon>Bacillota</taxon>
        <taxon>Clostridia</taxon>
        <taxon>Lachnospirales</taxon>
        <taxon>Cellulosilyticaceae</taxon>
        <taxon>Holtiella</taxon>
    </lineage>
</organism>
<dbReference type="AlphaFoldDB" id="A0AA42DQ45"/>
<dbReference type="Gene3D" id="3.30.70.270">
    <property type="match status" value="1"/>
</dbReference>
<gene>
    <name evidence="2" type="ORF">PBV87_16930</name>
</gene>
<dbReference type="Proteomes" id="UP001169242">
    <property type="component" value="Unassembled WGS sequence"/>
</dbReference>
<sequence length="720" mass="83062">MKVFNGLEEHFDRLRACEDYIQFFEEFAKKQHSISPSELKEVIEKVIEITQTCHYEYAQMCILNWLAWCYNSLNEYKKAIDYRMQALFYFKKHKEKKRLPAIYNGLLADHLKLGEFELAITYGLEGIKCANDLGTMEVLTTLIMNTAQVYILMEEYDKSLEMMTLLESGFYELLTQHKITINHMKSLAMFELGDVETADELCGENLGYLQDGNYKIYEAQVLCQIGIIKCRRGDYEGADQEFEAACESALACKMELSYISVLSEWAKCYLQRGNVVEAEVKLRQAYERVAETELVIEKKDIEYQLSQVYKKLGRFEEAFVFLEKSYLNHQNQSTYKSSIYMSRLQNHHKIQEVEVYKLLYDQMNLVSEVGKKITSNLKIERALEAIYKAIKELLDVDEVGIALYDTKERMLDYKLFVDKERYLDLGKVSIDAEYSFGGYCIRNKKDIVINDIEKEYSHYVKYMKYIKNDRKASTQPKHSVQSAIFSPLIIEDRIIGVMMLQSYKKYTYNIEDVNKLKMLTTYVAIALENARLFDKVKYLANYDGLTDVLNRREIMKRGEVSLKANRKKGISTGVIMLDIDHFKRINDQYGHMAGDRVLKEIAGIAKGHIGKSDLIGRYGGEEFLIILSDVDQVAAQARAQKIRMLIEAYCVVTDEGVSIAATGSLGVAVGKDEEKLADIIKRADGYLYEAKGLGRNRVIGELEYGGGRNENEDFNHSMDR</sequence>
<dbReference type="Gene3D" id="1.25.40.10">
    <property type="entry name" value="Tetratricopeptide repeat domain"/>
    <property type="match status" value="2"/>
</dbReference>
<feature type="domain" description="GGDEF" evidence="1">
    <location>
        <begin position="570"/>
        <end position="703"/>
    </location>
</feature>
<dbReference type="CDD" id="cd01949">
    <property type="entry name" value="GGDEF"/>
    <property type="match status" value="1"/>
</dbReference>
<dbReference type="InterPro" id="IPR043128">
    <property type="entry name" value="Rev_trsase/Diguanyl_cyclase"/>
</dbReference>